<dbReference type="STRING" id="502682.BMF35_a1748"/>
<dbReference type="Pfam" id="PF11003">
    <property type="entry name" value="DUF2842"/>
    <property type="match status" value="1"/>
</dbReference>
<dbReference type="InterPro" id="IPR021265">
    <property type="entry name" value="DUF2842"/>
</dbReference>
<reference evidence="1 2" key="1">
    <citation type="submission" date="2015-04" db="EMBL/GenBank/DDBJ databases">
        <title>The draft genome sequence of Erythrobacr gangjinensis K7-2.</title>
        <authorList>
            <person name="Zhuang L."/>
            <person name="Liu Y."/>
            <person name="Shao Z."/>
        </authorList>
    </citation>
    <scope>NUCLEOTIDE SEQUENCE [LARGE SCALE GENOMIC DNA]</scope>
    <source>
        <strain evidence="1 2">K7-2</strain>
    </source>
</reference>
<accession>A0A0G9MPV8</accession>
<name>A0A0G9MPV8_9SPHN</name>
<dbReference type="RefSeq" id="WP_047005616.1">
    <property type="nucleotide sequence ID" value="NZ_CP018097.1"/>
</dbReference>
<protein>
    <submittedName>
        <fullName evidence="1">Uncharacterized protein</fullName>
    </submittedName>
</protein>
<dbReference type="OrthoDB" id="7510023at2"/>
<keyword evidence="2" id="KW-1185">Reference proteome</keyword>
<dbReference type="AlphaFoldDB" id="A0A0G9MPV8"/>
<dbReference type="PATRIC" id="fig|502682.8.peg.336"/>
<dbReference type="EMBL" id="LBHC01000001">
    <property type="protein sequence ID" value="KLE32767.1"/>
    <property type="molecule type" value="Genomic_DNA"/>
</dbReference>
<evidence type="ECO:0000313" key="2">
    <source>
        <dbReference type="Proteomes" id="UP000053070"/>
    </source>
</evidence>
<dbReference type="KEGG" id="egn:BMF35_a1748"/>
<comment type="caution">
    <text evidence="1">The sequence shown here is derived from an EMBL/GenBank/DDBJ whole genome shotgun (WGS) entry which is preliminary data.</text>
</comment>
<evidence type="ECO:0000313" key="1">
    <source>
        <dbReference type="EMBL" id="KLE32767.1"/>
    </source>
</evidence>
<dbReference type="Proteomes" id="UP000053070">
    <property type="component" value="Unassembled WGS sequence"/>
</dbReference>
<proteinExistence type="predicted"/>
<sequence>MREEPTWRIPVGVLGLFVALIIYAVLVAVFVSDIIGSWPVFWQTLVYIVLGVIWIRPLRRFLIWMETGSWREPPKR</sequence>
<organism evidence="1 2">
    <name type="scientific">Aurantiacibacter gangjinensis</name>
    <dbReference type="NCBI Taxonomy" id="502682"/>
    <lineage>
        <taxon>Bacteria</taxon>
        <taxon>Pseudomonadati</taxon>
        <taxon>Pseudomonadota</taxon>
        <taxon>Alphaproteobacteria</taxon>
        <taxon>Sphingomonadales</taxon>
        <taxon>Erythrobacteraceae</taxon>
        <taxon>Aurantiacibacter</taxon>
    </lineage>
</organism>
<gene>
    <name evidence="1" type="ORF">AAW01_01630</name>
</gene>